<organism evidence="1 2">
    <name type="scientific">Gluconacetobacter asukensis</name>
    <dbReference type="NCBI Taxonomy" id="1017181"/>
    <lineage>
        <taxon>Bacteria</taxon>
        <taxon>Pseudomonadati</taxon>
        <taxon>Pseudomonadota</taxon>
        <taxon>Alphaproteobacteria</taxon>
        <taxon>Acetobacterales</taxon>
        <taxon>Acetobacteraceae</taxon>
        <taxon>Gluconacetobacter</taxon>
    </lineage>
</organism>
<name>A0A7W4NYQ3_9PROT</name>
<sequence>MMAAKGWTEIAPCRPGTRLYVHRLWVCDGRKTFLFGREAFRSAEDAAGKAIELRRKRIDQLQRQIEELRKLGI</sequence>
<dbReference type="AlphaFoldDB" id="A0A7W4NYQ3"/>
<evidence type="ECO:0000313" key="2">
    <source>
        <dbReference type="Proteomes" id="UP000577891"/>
    </source>
</evidence>
<proteinExistence type="predicted"/>
<comment type="caution">
    <text evidence="1">The sequence shown here is derived from an EMBL/GenBank/DDBJ whole genome shotgun (WGS) entry which is preliminary data.</text>
</comment>
<dbReference type="Proteomes" id="UP000577891">
    <property type="component" value="Unassembled WGS sequence"/>
</dbReference>
<gene>
    <name evidence="1" type="ORF">HLH35_01580</name>
</gene>
<keyword evidence="2" id="KW-1185">Reference proteome</keyword>
<evidence type="ECO:0000313" key="1">
    <source>
        <dbReference type="EMBL" id="MBB2170819.1"/>
    </source>
</evidence>
<protein>
    <submittedName>
        <fullName evidence="1">Uncharacterized protein</fullName>
    </submittedName>
</protein>
<dbReference type="EMBL" id="JABEQE010000001">
    <property type="protein sequence ID" value="MBB2170819.1"/>
    <property type="molecule type" value="Genomic_DNA"/>
</dbReference>
<reference evidence="1 2" key="1">
    <citation type="submission" date="2020-04" db="EMBL/GenBank/DDBJ databases">
        <title>Description of novel Gluconacetobacter.</title>
        <authorList>
            <person name="Sombolestani A."/>
        </authorList>
    </citation>
    <scope>NUCLEOTIDE SEQUENCE [LARGE SCALE GENOMIC DNA]</scope>
    <source>
        <strain evidence="1 2">LMG 27724</strain>
    </source>
</reference>
<accession>A0A7W4NYQ3</accession>
<dbReference type="RefSeq" id="WP_182977447.1">
    <property type="nucleotide sequence ID" value="NZ_BAABGB010000014.1"/>
</dbReference>